<dbReference type="Proteomes" id="UP000295198">
    <property type="component" value="Unassembled WGS sequence"/>
</dbReference>
<name>A0A4Q4Z7H3_9ACTN</name>
<keyword evidence="5" id="KW-1185">Reference proteome</keyword>
<protein>
    <submittedName>
        <fullName evidence="4">MCE family protein</fullName>
    </submittedName>
</protein>
<dbReference type="PANTHER" id="PTHR33371">
    <property type="entry name" value="INTERMEMBRANE PHOSPHOLIPID TRANSPORT SYSTEM BINDING PROTEIN MLAD-RELATED"/>
    <property type="match status" value="1"/>
</dbReference>
<dbReference type="Pfam" id="PF02470">
    <property type="entry name" value="MlaD"/>
    <property type="match status" value="1"/>
</dbReference>
<dbReference type="AlphaFoldDB" id="A0A4Q4Z7H3"/>
<dbReference type="InterPro" id="IPR005693">
    <property type="entry name" value="Mce"/>
</dbReference>
<proteinExistence type="predicted"/>
<dbReference type="InterPro" id="IPR052336">
    <property type="entry name" value="MlaD_Phospholipid_Transporter"/>
</dbReference>
<evidence type="ECO:0000313" key="5">
    <source>
        <dbReference type="Proteomes" id="UP000295198"/>
    </source>
</evidence>
<feature type="region of interest" description="Disordered" evidence="1">
    <location>
        <begin position="329"/>
        <end position="378"/>
    </location>
</feature>
<comment type="caution">
    <text evidence="4">The sequence shown here is derived from an EMBL/GenBank/DDBJ whole genome shotgun (WGS) entry which is preliminary data.</text>
</comment>
<feature type="compositionally biased region" description="Polar residues" evidence="1">
    <location>
        <begin position="391"/>
        <end position="410"/>
    </location>
</feature>
<dbReference type="InterPro" id="IPR003399">
    <property type="entry name" value="Mce/MlaD"/>
</dbReference>
<dbReference type="RefSeq" id="WP_134720268.1">
    <property type="nucleotide sequence ID" value="NZ_SDKM01000040.1"/>
</dbReference>
<dbReference type="OrthoDB" id="4741753at2"/>
<dbReference type="PANTHER" id="PTHR33371:SF16">
    <property type="entry name" value="MCE-FAMILY PROTEIN MCE3F"/>
    <property type="match status" value="1"/>
</dbReference>
<evidence type="ECO:0000259" key="2">
    <source>
        <dbReference type="Pfam" id="PF02470"/>
    </source>
</evidence>
<evidence type="ECO:0000256" key="1">
    <source>
        <dbReference type="SAM" id="MobiDB-lite"/>
    </source>
</evidence>
<reference evidence="4 5" key="1">
    <citation type="submission" date="2019-01" db="EMBL/GenBank/DDBJ databases">
        <title>Nocardioides guangzhouensis sp. nov., an actinobacterium isolated from soil.</title>
        <authorList>
            <person name="Fu Y."/>
            <person name="Cai Y."/>
            <person name="Lin Z."/>
            <person name="Chen P."/>
        </authorList>
    </citation>
    <scope>NUCLEOTIDE SEQUENCE [LARGE SCALE GENOMIC DNA]</scope>
    <source>
        <strain evidence="4 5">130</strain>
    </source>
</reference>
<evidence type="ECO:0000313" key="4">
    <source>
        <dbReference type="EMBL" id="RYP82934.1"/>
    </source>
</evidence>
<sequence>MITRRTKVQLVVFVIITLLGCTYVGARYARLDRVFFDDHYTVVAHYQDSGGIFAGAEVSYRGVTVGEVEKLQVTDDGVDVLLAIDNGWDDIPSDTEAVVGNRSAVGEQYVELQPRTAEGPFLQDGSEIAREDTTTPLPTATLLEDLSTTTSSVDRESLKKVVTEMGLAFDGTGDDLGQIIDTSNSFIQTANDNFEMTTDLIHESNTVLRTQLDTASSIRSFTRDLAKFSGTLAASDPDLRKVIDSGSVTANELRRFIEDNEVDLSSLINNLVTTGEVVVKHLDGVEQILVLYPYVVEGGFSVVSKDPVTHKYDAHFGMVMTDHTLCHRGYEGTDRREPDDGSNRPMKVGTRCSEPPSQSNARGAQNAPRAPAGYRAPVAGYYDPQTQKFTWASGLSGSSTPDSVTPTSEARATGEEAWKWLLLQPLVGTTR</sequence>
<dbReference type="NCBIfam" id="TIGR00996">
    <property type="entry name" value="Mtu_fam_mce"/>
    <property type="match status" value="1"/>
</dbReference>
<evidence type="ECO:0000259" key="3">
    <source>
        <dbReference type="Pfam" id="PF11887"/>
    </source>
</evidence>
<dbReference type="EMBL" id="SDKM01000040">
    <property type="protein sequence ID" value="RYP82934.1"/>
    <property type="molecule type" value="Genomic_DNA"/>
</dbReference>
<feature type="compositionally biased region" description="Basic and acidic residues" evidence="1">
    <location>
        <begin position="329"/>
        <end position="342"/>
    </location>
</feature>
<dbReference type="PROSITE" id="PS51257">
    <property type="entry name" value="PROKAR_LIPOPROTEIN"/>
    <property type="match status" value="1"/>
</dbReference>
<feature type="region of interest" description="Disordered" evidence="1">
    <location>
        <begin position="391"/>
        <end position="412"/>
    </location>
</feature>
<dbReference type="InterPro" id="IPR024516">
    <property type="entry name" value="Mce_C"/>
</dbReference>
<organism evidence="4 5">
    <name type="scientific">Nocardioides guangzhouensis</name>
    <dbReference type="NCBI Taxonomy" id="2497878"/>
    <lineage>
        <taxon>Bacteria</taxon>
        <taxon>Bacillati</taxon>
        <taxon>Actinomycetota</taxon>
        <taxon>Actinomycetes</taxon>
        <taxon>Propionibacteriales</taxon>
        <taxon>Nocardioidaceae</taxon>
        <taxon>Nocardioides</taxon>
    </lineage>
</organism>
<feature type="domain" description="Mammalian cell entry C-terminal" evidence="3">
    <location>
        <begin position="122"/>
        <end position="281"/>
    </location>
</feature>
<gene>
    <name evidence="4" type="ORF">EKO23_20700</name>
</gene>
<feature type="domain" description="Mce/MlaD" evidence="2">
    <location>
        <begin position="39"/>
        <end position="114"/>
    </location>
</feature>
<dbReference type="Pfam" id="PF11887">
    <property type="entry name" value="Mce4_CUP1"/>
    <property type="match status" value="1"/>
</dbReference>
<dbReference type="GO" id="GO:0005576">
    <property type="term" value="C:extracellular region"/>
    <property type="evidence" value="ECO:0007669"/>
    <property type="project" value="TreeGrafter"/>
</dbReference>
<accession>A0A4Q4Z7H3</accession>